<organism evidence="2 3">
    <name type="scientific">Anaeromicropila populeti</name>
    <dbReference type="NCBI Taxonomy" id="37658"/>
    <lineage>
        <taxon>Bacteria</taxon>
        <taxon>Bacillati</taxon>
        <taxon>Bacillota</taxon>
        <taxon>Clostridia</taxon>
        <taxon>Lachnospirales</taxon>
        <taxon>Lachnospiraceae</taxon>
        <taxon>Anaeromicropila</taxon>
    </lineage>
</organism>
<dbReference type="InterPro" id="IPR013783">
    <property type="entry name" value="Ig-like_fold"/>
</dbReference>
<sequence>MKMKFSKVKWLSIYLVVMIVVTCSGGNICMATEDSGTATTGAVTIYVTDDSKDIIVTPGTTTYISVPVKSNTYCQINKISLITKDTPFTLNGSIELLKEGTQNPVKDISNIQHYLTFSIDTSETAKNGTYEVNASFLCKDNYEETLFTTTLLETIKIKVTGEKTKASLSITDIECQQGMEPGDTTDLTFQLNNLGTMAAENVKVTVEGFADDGVLPGSEGTTQKITKIEGSGNYTVSFPIRVSANAVTGSKALTISVEYKAASTDTDKSTETTSTYVEVKGKTTASDTAKTLKLLVSDVKQNPSVPVAGESLQVSFNLKNINTKDVYSITITPTNLSATNFSPVQSEPYQFVKKIKAGESVTVSNALKVSDQVVEGLNQIEYAITYKDASGTEYSDTVKVFVINVKNPEEETAGVPKLIISDYSTGDEDLKAGQTFTFAFDIHNTHSNLSANNIKVTLSSDENTFAITEGSNSFYLSSIKAGETQHKEIELRVKADCVTKAYPLKIQFEYEYEGMKIPEDAVSSGLTVSETLNLQVMENSRPTVSNIVVGTYDQPMTNTPCGMMFDFYNMGKSILYNVTARIESSDFVATQETVFIGNVEAGAGNSHEMEVTPLVENVDAVGTLIVTYEDSNGNSYEIPTEFTAYIQSVTTIDDPGMFDPGMFDNSGEAKKPIVKVWIFVIIDVVLFLFGMFIVRKVIISLYKRKLRRAEEREL</sequence>
<dbReference type="EMBL" id="FOYZ01000001">
    <property type="protein sequence ID" value="SFR55239.1"/>
    <property type="molecule type" value="Genomic_DNA"/>
</dbReference>
<accession>A0A1I6HL98</accession>
<dbReference type="STRING" id="37658.SAMN05661086_00077"/>
<evidence type="ECO:0000313" key="2">
    <source>
        <dbReference type="EMBL" id="SFR55239.1"/>
    </source>
</evidence>
<keyword evidence="3" id="KW-1185">Reference proteome</keyword>
<proteinExistence type="predicted"/>
<keyword evidence="1" id="KW-1133">Transmembrane helix</keyword>
<evidence type="ECO:0000313" key="3">
    <source>
        <dbReference type="Proteomes" id="UP000199659"/>
    </source>
</evidence>
<gene>
    <name evidence="2" type="ORF">SAMN05661086_00077</name>
</gene>
<dbReference type="Proteomes" id="UP000199659">
    <property type="component" value="Unassembled WGS sequence"/>
</dbReference>
<dbReference type="AlphaFoldDB" id="A0A1I6HL98"/>
<feature type="transmembrane region" description="Helical" evidence="1">
    <location>
        <begin position="676"/>
        <end position="698"/>
    </location>
</feature>
<dbReference type="PANTHER" id="PTHR35902">
    <property type="entry name" value="S-LAYER DOMAIN-LIKE PROTEIN-RELATED"/>
    <property type="match status" value="1"/>
</dbReference>
<keyword evidence="1" id="KW-0812">Transmembrane</keyword>
<dbReference type="OrthoDB" id="2062147at2"/>
<name>A0A1I6HL98_9FIRM</name>
<protein>
    <submittedName>
        <fullName evidence="2">Uncharacterized conserved protein</fullName>
    </submittedName>
</protein>
<keyword evidence="1" id="KW-0472">Membrane</keyword>
<reference evidence="2 3" key="1">
    <citation type="submission" date="2016-10" db="EMBL/GenBank/DDBJ databases">
        <authorList>
            <person name="de Groot N.N."/>
        </authorList>
    </citation>
    <scope>NUCLEOTIDE SEQUENCE [LARGE SCALE GENOMIC DNA]</scope>
    <source>
        <strain evidence="2 3">743A</strain>
    </source>
</reference>
<dbReference type="RefSeq" id="WP_092558714.1">
    <property type="nucleotide sequence ID" value="NZ_FOYZ01000001.1"/>
</dbReference>
<evidence type="ECO:0000256" key="1">
    <source>
        <dbReference type="SAM" id="Phobius"/>
    </source>
</evidence>
<dbReference type="Gene3D" id="2.60.40.10">
    <property type="entry name" value="Immunoglobulins"/>
    <property type="match status" value="1"/>
</dbReference>